<dbReference type="SMART" id="SM00701">
    <property type="entry name" value="PGRP"/>
    <property type="match status" value="1"/>
</dbReference>
<feature type="compositionally biased region" description="Low complexity" evidence="2">
    <location>
        <begin position="245"/>
        <end position="265"/>
    </location>
</feature>
<accession>A0A1H0KHW8</accession>
<dbReference type="InterPro" id="IPR036505">
    <property type="entry name" value="Amidase/PGRP_sf"/>
</dbReference>
<comment type="similarity">
    <text evidence="1">Belongs to the N-acetylmuramoyl-L-alanine amidase 2 family.</text>
</comment>
<feature type="compositionally biased region" description="Low complexity" evidence="2">
    <location>
        <begin position="189"/>
        <end position="237"/>
    </location>
</feature>
<feature type="region of interest" description="Disordered" evidence="2">
    <location>
        <begin position="117"/>
        <end position="177"/>
    </location>
</feature>
<dbReference type="Gene3D" id="2.60.120.260">
    <property type="entry name" value="Galactose-binding domain-like"/>
    <property type="match status" value="1"/>
</dbReference>
<dbReference type="GO" id="GO:0008745">
    <property type="term" value="F:N-acetylmuramoyl-L-alanine amidase activity"/>
    <property type="evidence" value="ECO:0007669"/>
    <property type="project" value="InterPro"/>
</dbReference>
<feature type="region of interest" description="Disordered" evidence="2">
    <location>
        <begin position="277"/>
        <end position="311"/>
    </location>
</feature>
<gene>
    <name evidence="4" type="ORF">SAMN05216259_110253</name>
</gene>
<organism evidence="4 5">
    <name type="scientific">Actinacidiphila guanduensis</name>
    <dbReference type="NCBI Taxonomy" id="310781"/>
    <lineage>
        <taxon>Bacteria</taxon>
        <taxon>Bacillati</taxon>
        <taxon>Actinomycetota</taxon>
        <taxon>Actinomycetes</taxon>
        <taxon>Kitasatosporales</taxon>
        <taxon>Streptomycetaceae</taxon>
        <taxon>Actinacidiphila</taxon>
    </lineage>
</organism>
<dbReference type="OrthoDB" id="514320at2"/>
<evidence type="ECO:0000256" key="2">
    <source>
        <dbReference type="SAM" id="MobiDB-lite"/>
    </source>
</evidence>
<sequence>MGLGKRGGAHRRRPGLRVWVAAGAVLAGGAGTFVLMAQSSSSVVADGPVKTSVRSLGLDGTGTVRALPARSTKPFSMVGVTWDDARSALHGRVEVRTRDAKSGTWTGWLAMAPADEIPDPAERDAHGVRGGMSPMWTGPSDGVQVRVAAGSGTTALPKGLTVDLVDPGKPAKSSDGSGIALAGYATDATADPTATGEPTDTATATASPSDSGAPTATQTPTATASPTTTPSDTAAPTTQPPTTPPTTTATASPTTTATASASPTAAWPAQLPTLAQAYPTCSGSSTPPSEQVPPSPMPAQTSSPIAPPSVVTRAGWGADECARESGYPLYGTAVKVVFVHHTDTTNSYTCDQSPAIVRSIYAEHLHQGWRDIGYNFLVDKCGTIFEGRFGGMALPVVGAQTYGFNTNSMGIAAIGTYTDLSGGDSTASTFKGAAPSAAMKGAIARLAAWKLGMSGISPTGTSTLVEGAADSSGFTFNKTYTLNAVSGHRNGFATDCPGNQLYSALPAIRSYAAGPVAGLAVTGVTGPYGTQKSGTSYVTGTSAAVKWSATTPAALISGYDVLVDGKAVLHTTGTSATVKLASGSHSIQVRATHVSGKTSLSAVVHDIADTTKPTFPTAPSVRTRTGTVSSTAVPVSVTFKAADNTGIHGEYGTSPSGATLATTATSWSTTAKPGSSSVFSVKVTDLAGNATTASVTRTPSLVQETSTTRSGSWSHRASSSYLGGYSYSSGSKGASISWTFTGRSVAWIVSRASTSGQAYVYLDGTKISTVDLKSSKTLYRQAIWTHTWSSSAKHTLKVVVVGTSGRPTITTDGIAVVN</sequence>
<dbReference type="InterPro" id="IPR015510">
    <property type="entry name" value="PGRP"/>
</dbReference>
<dbReference type="CDD" id="cd06583">
    <property type="entry name" value="PGRP"/>
    <property type="match status" value="1"/>
</dbReference>
<dbReference type="AlphaFoldDB" id="A0A1H0KHW8"/>
<reference evidence="4 5" key="1">
    <citation type="submission" date="2016-10" db="EMBL/GenBank/DDBJ databases">
        <authorList>
            <person name="de Groot N.N."/>
        </authorList>
    </citation>
    <scope>NUCLEOTIDE SEQUENCE [LARGE SCALE GENOMIC DNA]</scope>
    <source>
        <strain evidence="4 5">CGMCC 4.2022</strain>
    </source>
</reference>
<protein>
    <submittedName>
        <fullName evidence="4">N-acetylmuramoyl-L-alanine amidase</fullName>
    </submittedName>
</protein>
<dbReference type="STRING" id="310781.SAMN05216259_110253"/>
<evidence type="ECO:0000256" key="1">
    <source>
        <dbReference type="ARBA" id="ARBA00007553"/>
    </source>
</evidence>
<dbReference type="GO" id="GO:0009253">
    <property type="term" value="P:peptidoglycan catabolic process"/>
    <property type="evidence" value="ECO:0007669"/>
    <property type="project" value="InterPro"/>
</dbReference>
<proteinExistence type="inferred from homology"/>
<dbReference type="SUPFAM" id="SSF55846">
    <property type="entry name" value="N-acetylmuramoyl-L-alanine amidase-like"/>
    <property type="match status" value="1"/>
</dbReference>
<dbReference type="Pfam" id="PF01510">
    <property type="entry name" value="Amidase_2"/>
    <property type="match status" value="1"/>
</dbReference>
<dbReference type="RefSeq" id="WP_093786474.1">
    <property type="nucleotide sequence ID" value="NZ_FNIE01000010.1"/>
</dbReference>
<evidence type="ECO:0000259" key="3">
    <source>
        <dbReference type="SMART" id="SM00701"/>
    </source>
</evidence>
<dbReference type="PANTHER" id="PTHR11022:SF41">
    <property type="entry name" value="PEPTIDOGLYCAN-RECOGNITION PROTEIN LC-RELATED"/>
    <property type="match status" value="1"/>
</dbReference>
<dbReference type="Gene3D" id="3.40.80.10">
    <property type="entry name" value="Peptidoglycan recognition protein-like"/>
    <property type="match status" value="1"/>
</dbReference>
<evidence type="ECO:0000313" key="5">
    <source>
        <dbReference type="Proteomes" id="UP000199341"/>
    </source>
</evidence>
<dbReference type="InterPro" id="IPR002502">
    <property type="entry name" value="Amidase_domain"/>
</dbReference>
<keyword evidence="5" id="KW-1185">Reference proteome</keyword>
<dbReference type="InterPro" id="IPR006619">
    <property type="entry name" value="PGRP_domain_met/bac"/>
</dbReference>
<dbReference type="GO" id="GO:0008270">
    <property type="term" value="F:zinc ion binding"/>
    <property type="evidence" value="ECO:0007669"/>
    <property type="project" value="InterPro"/>
</dbReference>
<name>A0A1H0KHW8_9ACTN</name>
<dbReference type="EMBL" id="FNIE01000010">
    <property type="protein sequence ID" value="SDO55351.1"/>
    <property type="molecule type" value="Genomic_DNA"/>
</dbReference>
<feature type="domain" description="Peptidoglycan recognition protein family" evidence="3">
    <location>
        <begin position="308"/>
        <end position="469"/>
    </location>
</feature>
<dbReference type="PANTHER" id="PTHR11022">
    <property type="entry name" value="PEPTIDOGLYCAN RECOGNITION PROTEIN"/>
    <property type="match status" value="1"/>
</dbReference>
<feature type="region of interest" description="Disordered" evidence="2">
    <location>
        <begin position="189"/>
        <end position="265"/>
    </location>
</feature>
<evidence type="ECO:0000313" key="4">
    <source>
        <dbReference type="EMBL" id="SDO55351.1"/>
    </source>
</evidence>
<dbReference type="Proteomes" id="UP000199341">
    <property type="component" value="Unassembled WGS sequence"/>
</dbReference>